<protein>
    <submittedName>
        <fullName evidence="1">Uncharacterized protein</fullName>
    </submittedName>
</protein>
<name>K4K3B1_9CAUD</name>
<keyword evidence="2" id="KW-1185">Reference proteome</keyword>
<organism evidence="1 2">
    <name type="scientific">Caulobacter phage CcrRogue</name>
    <dbReference type="NCBI Taxonomy" id="2927986"/>
    <lineage>
        <taxon>Viruses</taxon>
        <taxon>Duplodnaviria</taxon>
        <taxon>Heunggongvirae</taxon>
        <taxon>Uroviricota</taxon>
        <taxon>Caudoviricetes</taxon>
        <taxon>Jeanschmidtviridae</taxon>
        <taxon>Poindextervirus</taxon>
        <taxon>Poindextervirus rogue</taxon>
    </lineage>
</organism>
<dbReference type="KEGG" id="vg:13996021"/>
<proteinExistence type="predicted"/>
<gene>
    <name evidence="1" type="ORF">CcrRogue_gp240</name>
</gene>
<sequence length="80" mass="9393">MRTPRFLNRWRDRDLAEEKAFQTKGLAFAHAARIAARLGEIVRVEHQEPISQASPNWAVVEKWTFHPDGRLTRDLKKEIQ</sequence>
<dbReference type="EMBL" id="JX100814">
    <property type="protein sequence ID" value="AFU86722.1"/>
    <property type="molecule type" value="Genomic_DNA"/>
</dbReference>
<evidence type="ECO:0000313" key="1">
    <source>
        <dbReference type="EMBL" id="AFU86722.1"/>
    </source>
</evidence>
<reference evidence="1 2" key="1">
    <citation type="journal article" date="2012" name="BMC Genomics">
        <title>The Caulobacter crescentus phage phiCbK: genomics of a canonical phage.</title>
        <authorList>
            <person name="Gill J.J."/>
            <person name="Berry J.D."/>
            <person name="Russell W.K."/>
            <person name="Lessor L."/>
            <person name="Escobar Garcia D.A."/>
            <person name="Hernandez D."/>
            <person name="Kane A."/>
            <person name="Keene J."/>
            <person name="Maddox M."/>
            <person name="Martin R."/>
            <person name="Mohan S."/>
            <person name="Thorn A.M."/>
            <person name="Russell D.H."/>
            <person name="Young R."/>
        </authorList>
    </citation>
    <scope>NUCLEOTIDE SEQUENCE [LARGE SCALE GENOMIC DNA]</scope>
</reference>
<dbReference type="Proteomes" id="UP000000461">
    <property type="component" value="Segment"/>
</dbReference>
<dbReference type="OrthoDB" id="39158at10239"/>
<evidence type="ECO:0000313" key="2">
    <source>
        <dbReference type="Proteomes" id="UP000000461"/>
    </source>
</evidence>
<accession>K4K3B1</accession>